<evidence type="ECO:0000256" key="2">
    <source>
        <dbReference type="ARBA" id="ARBA00012052"/>
    </source>
</evidence>
<evidence type="ECO:0000256" key="3">
    <source>
        <dbReference type="ARBA" id="ARBA00017473"/>
    </source>
</evidence>
<dbReference type="EMBL" id="JAFNJU010000001">
    <property type="protein sequence ID" value="MBO1263935.1"/>
    <property type="molecule type" value="Genomic_DNA"/>
</dbReference>
<dbReference type="InterPro" id="IPR006204">
    <property type="entry name" value="GHMP_kinase_N_dom"/>
</dbReference>
<feature type="active site" evidence="9">
    <location>
        <position position="8"/>
    </location>
</feature>
<dbReference type="HAMAP" id="MF_00061">
    <property type="entry name" value="IspE"/>
    <property type="match status" value="1"/>
</dbReference>
<name>A0A939H939_9CLOT</name>
<comment type="catalytic activity">
    <reaction evidence="9">
        <text>4-CDP-2-C-methyl-D-erythritol + ATP = 4-CDP-2-C-methyl-D-erythritol 2-phosphate + ADP + H(+)</text>
        <dbReference type="Rhea" id="RHEA:18437"/>
        <dbReference type="ChEBI" id="CHEBI:15378"/>
        <dbReference type="ChEBI" id="CHEBI:30616"/>
        <dbReference type="ChEBI" id="CHEBI:57823"/>
        <dbReference type="ChEBI" id="CHEBI:57919"/>
        <dbReference type="ChEBI" id="CHEBI:456216"/>
        <dbReference type="EC" id="2.7.1.148"/>
    </reaction>
</comment>
<dbReference type="GO" id="GO:0019288">
    <property type="term" value="P:isopentenyl diphosphate biosynthetic process, methylerythritol 4-phosphate pathway"/>
    <property type="evidence" value="ECO:0007669"/>
    <property type="project" value="UniProtKB-UniRule"/>
</dbReference>
<dbReference type="PIRSF" id="PIRSF010376">
    <property type="entry name" value="IspE"/>
    <property type="match status" value="1"/>
</dbReference>
<dbReference type="GO" id="GO:0016114">
    <property type="term" value="P:terpenoid biosynthetic process"/>
    <property type="evidence" value="ECO:0007669"/>
    <property type="project" value="UniProtKB-UniRule"/>
</dbReference>
<keyword evidence="4 9" id="KW-0808">Transferase</keyword>
<reference evidence="12" key="1">
    <citation type="submission" date="2021-03" db="EMBL/GenBank/DDBJ databases">
        <title>Proteiniclasticum marinus sp. nov., isolated from tidal flat sediment.</title>
        <authorList>
            <person name="Namirimu T."/>
            <person name="Yang J.-A."/>
            <person name="Yang S.-H."/>
            <person name="Kim Y.-J."/>
            <person name="Kwon K.K."/>
        </authorList>
    </citation>
    <scope>NUCLEOTIDE SEQUENCE</scope>
    <source>
        <strain evidence="12">SCR006</strain>
    </source>
</reference>
<dbReference type="AlphaFoldDB" id="A0A939H939"/>
<feature type="active site" evidence="9">
    <location>
        <position position="133"/>
    </location>
</feature>
<evidence type="ECO:0000259" key="10">
    <source>
        <dbReference type="Pfam" id="PF00288"/>
    </source>
</evidence>
<proteinExistence type="inferred from homology"/>
<evidence type="ECO:0000256" key="9">
    <source>
        <dbReference type="HAMAP-Rule" id="MF_00061"/>
    </source>
</evidence>
<protein>
    <recommendedName>
        <fullName evidence="3 9">4-diphosphocytidyl-2-C-methyl-D-erythritol kinase</fullName>
        <shortName evidence="9">CMK</shortName>
        <ecNumber evidence="2 9">2.7.1.148</ecNumber>
    </recommendedName>
    <alternativeName>
        <fullName evidence="8 9">4-(cytidine-5'-diphospho)-2-C-methyl-D-erythritol kinase</fullName>
    </alternativeName>
</protein>
<evidence type="ECO:0000256" key="4">
    <source>
        <dbReference type="ARBA" id="ARBA00022679"/>
    </source>
</evidence>
<dbReference type="RefSeq" id="WP_207598431.1">
    <property type="nucleotide sequence ID" value="NZ_JAFNJU010000001.1"/>
</dbReference>
<evidence type="ECO:0000256" key="1">
    <source>
        <dbReference type="ARBA" id="ARBA00009684"/>
    </source>
</evidence>
<keyword evidence="6 9" id="KW-0418">Kinase</keyword>
<dbReference type="SUPFAM" id="SSF54211">
    <property type="entry name" value="Ribosomal protein S5 domain 2-like"/>
    <property type="match status" value="1"/>
</dbReference>
<feature type="domain" description="GHMP kinase N-terminal" evidence="10">
    <location>
        <begin position="63"/>
        <end position="141"/>
    </location>
</feature>
<keyword evidence="9" id="KW-0414">Isoprene biosynthesis</keyword>
<dbReference type="Gene3D" id="3.30.230.10">
    <property type="match status" value="1"/>
</dbReference>
<dbReference type="NCBIfam" id="TIGR00154">
    <property type="entry name" value="ispE"/>
    <property type="match status" value="1"/>
</dbReference>
<comment type="pathway">
    <text evidence="9">Isoprenoid biosynthesis; isopentenyl diphosphate biosynthesis via DXP pathway; isopentenyl diphosphate from 1-deoxy-D-xylulose 5-phosphate: step 3/6.</text>
</comment>
<evidence type="ECO:0000259" key="11">
    <source>
        <dbReference type="Pfam" id="PF08544"/>
    </source>
</evidence>
<evidence type="ECO:0000256" key="7">
    <source>
        <dbReference type="ARBA" id="ARBA00022840"/>
    </source>
</evidence>
<dbReference type="Pfam" id="PF00288">
    <property type="entry name" value="GHMP_kinases_N"/>
    <property type="match status" value="1"/>
</dbReference>
<keyword evidence="5 9" id="KW-0547">Nucleotide-binding</keyword>
<organism evidence="12 13">
    <name type="scientific">Proteiniclasticum aestuarii</name>
    <dbReference type="NCBI Taxonomy" id="2817862"/>
    <lineage>
        <taxon>Bacteria</taxon>
        <taxon>Bacillati</taxon>
        <taxon>Bacillota</taxon>
        <taxon>Clostridia</taxon>
        <taxon>Eubacteriales</taxon>
        <taxon>Clostridiaceae</taxon>
        <taxon>Proteiniclasticum</taxon>
    </lineage>
</organism>
<dbReference type="PANTHER" id="PTHR43527">
    <property type="entry name" value="4-DIPHOSPHOCYTIDYL-2-C-METHYL-D-ERYTHRITOL KINASE, CHLOROPLASTIC"/>
    <property type="match status" value="1"/>
</dbReference>
<dbReference type="PANTHER" id="PTHR43527:SF2">
    <property type="entry name" value="4-DIPHOSPHOCYTIDYL-2-C-METHYL-D-ERYTHRITOL KINASE, CHLOROPLASTIC"/>
    <property type="match status" value="1"/>
</dbReference>
<dbReference type="InterPro" id="IPR036554">
    <property type="entry name" value="GHMP_kinase_C_sf"/>
</dbReference>
<sequence length="280" mass="30728">MLIKAFAKINLSLDIVGKREDGYHLLEMVMQNVDLHDDIVMEEMEEGIMLTCNKAYVPVDERNIAYKAAKLLMDTKGISKGVRIDITKRIPVAAGLAGGSADAAAVLKGMNELFDLKMSTEELMVEGLKLGADVPYCIVGGTCLCEGVGEVVTQLKPFRGYTILLVKPSFGVSTKEAYGLFELDKINRHVETEKLIKAMEDDDLNGVNYYSRNLLENVVLPRYPILKSIKKMLSRSGSIVTLMSGSGPTIYGIFRDVSAAENAARALNRNNNEVILTSTI</sequence>
<evidence type="ECO:0000256" key="6">
    <source>
        <dbReference type="ARBA" id="ARBA00022777"/>
    </source>
</evidence>
<evidence type="ECO:0000256" key="5">
    <source>
        <dbReference type="ARBA" id="ARBA00022741"/>
    </source>
</evidence>
<evidence type="ECO:0000313" key="13">
    <source>
        <dbReference type="Proteomes" id="UP000664218"/>
    </source>
</evidence>
<feature type="binding site" evidence="9">
    <location>
        <begin position="91"/>
        <end position="101"/>
    </location>
    <ligand>
        <name>ATP</name>
        <dbReference type="ChEBI" id="CHEBI:30616"/>
    </ligand>
</feature>
<dbReference type="SUPFAM" id="SSF55060">
    <property type="entry name" value="GHMP Kinase, C-terminal domain"/>
    <property type="match status" value="1"/>
</dbReference>
<dbReference type="InterPro" id="IPR014721">
    <property type="entry name" value="Ribsml_uS5_D2-typ_fold_subgr"/>
</dbReference>
<comment type="function">
    <text evidence="9">Catalyzes the phosphorylation of the position 2 hydroxy group of 4-diphosphocytidyl-2C-methyl-D-erythritol.</text>
</comment>
<accession>A0A939H939</accession>
<dbReference type="Proteomes" id="UP000664218">
    <property type="component" value="Unassembled WGS sequence"/>
</dbReference>
<comment type="caution">
    <text evidence="12">The sequence shown here is derived from an EMBL/GenBank/DDBJ whole genome shotgun (WGS) entry which is preliminary data.</text>
</comment>
<keyword evidence="7 9" id="KW-0067">ATP-binding</keyword>
<dbReference type="InterPro" id="IPR020568">
    <property type="entry name" value="Ribosomal_Su5_D2-typ_SF"/>
</dbReference>
<dbReference type="InterPro" id="IPR004424">
    <property type="entry name" value="IspE"/>
</dbReference>
<evidence type="ECO:0000313" key="12">
    <source>
        <dbReference type="EMBL" id="MBO1263935.1"/>
    </source>
</evidence>
<keyword evidence="13" id="KW-1185">Reference proteome</keyword>
<dbReference type="InterPro" id="IPR013750">
    <property type="entry name" value="GHMP_kinase_C_dom"/>
</dbReference>
<dbReference type="EC" id="2.7.1.148" evidence="2 9"/>
<gene>
    <name evidence="9" type="primary">ispE</name>
    <name evidence="12" type="ORF">J3A84_02620</name>
</gene>
<dbReference type="Gene3D" id="3.30.70.890">
    <property type="entry name" value="GHMP kinase, C-terminal domain"/>
    <property type="match status" value="1"/>
</dbReference>
<feature type="domain" description="GHMP kinase C-terminal" evidence="11">
    <location>
        <begin position="206"/>
        <end position="270"/>
    </location>
</feature>
<evidence type="ECO:0000256" key="8">
    <source>
        <dbReference type="ARBA" id="ARBA00032554"/>
    </source>
</evidence>
<comment type="similarity">
    <text evidence="1 9">Belongs to the GHMP kinase family. IspE subfamily.</text>
</comment>
<dbReference type="Pfam" id="PF08544">
    <property type="entry name" value="GHMP_kinases_C"/>
    <property type="match status" value="1"/>
</dbReference>
<dbReference type="GO" id="GO:0050515">
    <property type="term" value="F:4-(cytidine 5'-diphospho)-2-C-methyl-D-erythritol kinase activity"/>
    <property type="evidence" value="ECO:0007669"/>
    <property type="project" value="UniProtKB-UniRule"/>
</dbReference>
<dbReference type="GO" id="GO:0005524">
    <property type="term" value="F:ATP binding"/>
    <property type="evidence" value="ECO:0007669"/>
    <property type="project" value="UniProtKB-UniRule"/>
</dbReference>